<accession>A0A915AL37</accession>
<comment type="subcellular location">
    <subcellularLocation>
        <location evidence="1">Membrane</location>
        <topology evidence="1">Multi-pass membrane protein</topology>
    </subcellularLocation>
</comment>
<keyword evidence="2 5" id="KW-0812">Transmembrane</keyword>
<feature type="transmembrane region" description="Helical" evidence="5">
    <location>
        <begin position="51"/>
        <end position="80"/>
    </location>
</feature>
<dbReference type="InterPro" id="IPR005178">
    <property type="entry name" value="Ostalpha/TMEM184C"/>
</dbReference>
<reference evidence="7" key="1">
    <citation type="submission" date="2022-11" db="UniProtKB">
        <authorList>
            <consortium name="WormBaseParasite"/>
        </authorList>
    </citation>
    <scope>IDENTIFICATION</scope>
</reference>
<dbReference type="PANTHER" id="PTHR23423">
    <property type="entry name" value="ORGANIC SOLUTE TRANSPORTER-RELATED"/>
    <property type="match status" value="1"/>
</dbReference>
<evidence type="ECO:0000256" key="4">
    <source>
        <dbReference type="ARBA" id="ARBA00023136"/>
    </source>
</evidence>
<keyword evidence="3 5" id="KW-1133">Transmembrane helix</keyword>
<keyword evidence="4 5" id="KW-0472">Membrane</keyword>
<evidence type="ECO:0000256" key="1">
    <source>
        <dbReference type="ARBA" id="ARBA00004141"/>
    </source>
</evidence>
<dbReference type="Proteomes" id="UP000887569">
    <property type="component" value="Unplaced"/>
</dbReference>
<sequence>MKRRSMEFMSSTMTYSSAVNNATSAYSNVLFSVEKLPPSGYVFLQNIEPFYLSALIICSFAVAATVVLALIHFCHIHLLVPDENVQSDLYYLALVFPIIGCCSLLAMYLPRSSKLMYAVCSTYIMLSLLKVVTLMRDILGSRAALSRYLLDCGEMIRLDSIPFCCMKLPKISTTEENIRRVEWLVVQSPIIRILLEVIMVIAFLEQFRITVAIDIVEVLSMLAATYGCHTLMDLGKEKLDSYRFSLIFHIVNTAHIILTVQKFFFDLSSSLGLFTNGPLLRSLSKAMFWNNCALTIEMLILSLIATKMVRPEKSDLFSTNANNTTTTAATERQRWSANTNKDYWVETRFI</sequence>
<feature type="transmembrane region" description="Helical" evidence="5">
    <location>
        <begin position="89"/>
        <end position="109"/>
    </location>
</feature>
<organism evidence="6 7">
    <name type="scientific">Parascaris univalens</name>
    <name type="common">Nematode worm</name>
    <dbReference type="NCBI Taxonomy" id="6257"/>
    <lineage>
        <taxon>Eukaryota</taxon>
        <taxon>Metazoa</taxon>
        <taxon>Ecdysozoa</taxon>
        <taxon>Nematoda</taxon>
        <taxon>Chromadorea</taxon>
        <taxon>Rhabditida</taxon>
        <taxon>Spirurina</taxon>
        <taxon>Ascaridomorpha</taxon>
        <taxon>Ascaridoidea</taxon>
        <taxon>Ascarididae</taxon>
        <taxon>Parascaris</taxon>
    </lineage>
</organism>
<feature type="transmembrane region" description="Helical" evidence="5">
    <location>
        <begin position="115"/>
        <end position="132"/>
    </location>
</feature>
<evidence type="ECO:0000313" key="6">
    <source>
        <dbReference type="Proteomes" id="UP000887569"/>
    </source>
</evidence>
<name>A0A915AL37_PARUN</name>
<dbReference type="GO" id="GO:0016020">
    <property type="term" value="C:membrane"/>
    <property type="evidence" value="ECO:0007669"/>
    <property type="project" value="UniProtKB-SubCell"/>
</dbReference>
<dbReference type="WBParaSite" id="PgR010_g083_t08">
    <property type="protein sequence ID" value="PgR010_g083_t08"/>
    <property type="gene ID" value="PgR010_g083"/>
</dbReference>
<evidence type="ECO:0000256" key="3">
    <source>
        <dbReference type="ARBA" id="ARBA00022989"/>
    </source>
</evidence>
<evidence type="ECO:0000256" key="2">
    <source>
        <dbReference type="ARBA" id="ARBA00022692"/>
    </source>
</evidence>
<evidence type="ECO:0000313" key="7">
    <source>
        <dbReference type="WBParaSite" id="PgR010_g083_t08"/>
    </source>
</evidence>
<dbReference type="Pfam" id="PF03619">
    <property type="entry name" value="Solute_trans_a"/>
    <property type="match status" value="1"/>
</dbReference>
<protein>
    <submittedName>
        <fullName evidence="7">Organic solute transporter alpha-like protein</fullName>
    </submittedName>
</protein>
<evidence type="ECO:0000256" key="5">
    <source>
        <dbReference type="SAM" id="Phobius"/>
    </source>
</evidence>
<dbReference type="SMART" id="SM01417">
    <property type="entry name" value="Solute_trans_a"/>
    <property type="match status" value="1"/>
</dbReference>
<keyword evidence="6" id="KW-1185">Reference proteome</keyword>
<proteinExistence type="predicted"/>
<dbReference type="AlphaFoldDB" id="A0A915AL37"/>